<dbReference type="RefSeq" id="WP_386823341.1">
    <property type="nucleotide sequence ID" value="NZ_JBHTIF010000001.1"/>
</dbReference>
<sequence length="268" mass="28937">MTRWKASGFHFAISFAVLASLFTIILFRWYPPALFGMAKAGPLLAVLAGVDLVLGPLLTLIIYRPGKKGLKFDLVVIAILQVAALAFGLHTVWQSRPAYIVATTDRFHLVFANEIDAASAAKAAPEYRQAPWLGPLQVAAPLPEDPKARMEAMIEAMTGLEIQLQPSKYRPYPGPNKDPMPAAISIKDALALASADSRATLERIASRHGNPDTLALLPLKSTRGSAGVLVESRNGAIVDFVGIDPWPIFDAHHARKQAKAAESAQTTR</sequence>
<organism evidence="2 3">
    <name type="scientific">Lysobacter brunescens</name>
    <dbReference type="NCBI Taxonomy" id="262323"/>
    <lineage>
        <taxon>Bacteria</taxon>
        <taxon>Pseudomonadati</taxon>
        <taxon>Pseudomonadota</taxon>
        <taxon>Gammaproteobacteria</taxon>
        <taxon>Lysobacterales</taxon>
        <taxon>Lysobacteraceae</taxon>
        <taxon>Lysobacter</taxon>
    </lineage>
</organism>
<keyword evidence="1" id="KW-0812">Transmembrane</keyword>
<dbReference type="Proteomes" id="UP001597110">
    <property type="component" value="Unassembled WGS sequence"/>
</dbReference>
<name>A0ABW2YDE3_9GAMM</name>
<feature type="transmembrane region" description="Helical" evidence="1">
    <location>
        <begin position="42"/>
        <end position="62"/>
    </location>
</feature>
<dbReference type="InterPro" id="IPR047814">
    <property type="entry name" value="TfpX/TfpZ-like"/>
</dbReference>
<gene>
    <name evidence="2" type="primary">tfpZ</name>
    <name evidence="2" type="ORF">ACFQ0E_09110</name>
</gene>
<evidence type="ECO:0000313" key="2">
    <source>
        <dbReference type="EMBL" id="MFD0725757.1"/>
    </source>
</evidence>
<feature type="transmembrane region" description="Helical" evidence="1">
    <location>
        <begin position="74"/>
        <end position="93"/>
    </location>
</feature>
<keyword evidence="1" id="KW-1133">Transmembrane helix</keyword>
<protein>
    <submittedName>
        <fullName evidence="2">TfpX/TfpZ family type IV pilin accessory protein</fullName>
    </submittedName>
</protein>
<comment type="caution">
    <text evidence="2">The sequence shown here is derived from an EMBL/GenBank/DDBJ whole genome shotgun (WGS) entry which is preliminary data.</text>
</comment>
<keyword evidence="1" id="KW-0472">Membrane</keyword>
<dbReference type="EMBL" id="JBHTIF010000001">
    <property type="protein sequence ID" value="MFD0725757.1"/>
    <property type="molecule type" value="Genomic_DNA"/>
</dbReference>
<proteinExistence type="predicted"/>
<feature type="transmembrane region" description="Helical" evidence="1">
    <location>
        <begin position="12"/>
        <end position="30"/>
    </location>
</feature>
<accession>A0ABW2YDE3</accession>
<evidence type="ECO:0000313" key="3">
    <source>
        <dbReference type="Proteomes" id="UP001597110"/>
    </source>
</evidence>
<keyword evidence="3" id="KW-1185">Reference proteome</keyword>
<dbReference type="NCBIfam" id="NF041437">
    <property type="entry name" value="TfpZ"/>
    <property type="match status" value="1"/>
</dbReference>
<reference evidence="3" key="1">
    <citation type="journal article" date="2019" name="Int. J. Syst. Evol. Microbiol.">
        <title>The Global Catalogue of Microorganisms (GCM) 10K type strain sequencing project: providing services to taxonomists for standard genome sequencing and annotation.</title>
        <authorList>
            <consortium name="The Broad Institute Genomics Platform"/>
            <consortium name="The Broad Institute Genome Sequencing Center for Infectious Disease"/>
            <person name="Wu L."/>
            <person name="Ma J."/>
        </authorList>
    </citation>
    <scope>NUCLEOTIDE SEQUENCE [LARGE SCALE GENOMIC DNA]</scope>
    <source>
        <strain evidence="3">CCUG 55585</strain>
    </source>
</reference>
<evidence type="ECO:0000256" key="1">
    <source>
        <dbReference type="SAM" id="Phobius"/>
    </source>
</evidence>